<accession>A0A015JE71</accession>
<dbReference type="AlphaFoldDB" id="A0A015JE71"/>
<dbReference type="Proteomes" id="UP000022910">
    <property type="component" value="Unassembled WGS sequence"/>
</dbReference>
<dbReference type="InterPro" id="IPR032675">
    <property type="entry name" value="LRR_dom_sf"/>
</dbReference>
<reference evidence="1 2" key="1">
    <citation type="submission" date="2014-02" db="EMBL/GenBank/DDBJ databases">
        <title>Single nucleus genome sequencing reveals high similarity among nuclei of an endomycorrhizal fungus.</title>
        <authorList>
            <person name="Lin K."/>
            <person name="Geurts R."/>
            <person name="Zhang Z."/>
            <person name="Limpens E."/>
            <person name="Saunders D.G."/>
            <person name="Mu D."/>
            <person name="Pang E."/>
            <person name="Cao H."/>
            <person name="Cha H."/>
            <person name="Lin T."/>
            <person name="Zhou Q."/>
            <person name="Shang Y."/>
            <person name="Li Y."/>
            <person name="Ivanov S."/>
            <person name="Sharma T."/>
            <person name="Velzen R.V."/>
            <person name="Ruijter N.D."/>
            <person name="Aanen D.K."/>
            <person name="Win J."/>
            <person name="Kamoun S."/>
            <person name="Bisseling T."/>
            <person name="Huang S."/>
        </authorList>
    </citation>
    <scope>NUCLEOTIDE SEQUENCE [LARGE SCALE GENOMIC DNA]</scope>
    <source>
        <strain evidence="2">DAOM197198w</strain>
    </source>
</reference>
<dbReference type="Gene3D" id="3.80.10.10">
    <property type="entry name" value="Ribonuclease Inhibitor"/>
    <property type="match status" value="1"/>
</dbReference>
<sequence length="464" mass="54542">MSELNRDVLYLIIKELQNDKKALVSCLLVNKVFCETTVPILWENPWKFLTLLKKYKKMLLKVIISHLSDESRNNLNKQNLLINSYQRPLFNYIGFCKHLNFDIIQKVINTIKKKSEIPLIKNEIFKLFINENMKFTHLYIPKHFDYQINFVVAKQCLSEIKFFNCSTNIDDNVLMGLIEICKSIKELELCFLVHEYHNNGIGRLIETQKNLFSVSLIDYYYPTLSFDETIQNALIKHSSTIHYLNITQPPIKLLSSFVNLKVLELNDKRQVDFSWNYSLPHLQILRVKFFSEKALIDLIKSTNGSLIEIKFDYCNNWFRSLEVIQAIHQSCPYLKYLKLVITDGNILEFEKIEKILINCSYLSVLYIVAELIYGWDVLLEILTKSSSANLFKFKFRIIFSGPSDPTPLKLFFDNWKGKRPILLSFDKKVSVRMEDLLKEYEAKGIIKNYNNNLCDDNDGFDLCF</sequence>
<name>A0A015JE71_RHIIW</name>
<gene>
    <name evidence="1" type="ORF">RirG_111450</name>
</gene>
<keyword evidence="2" id="KW-1185">Reference proteome</keyword>
<dbReference type="HOGENOM" id="CLU_028913_1_0_1"/>
<dbReference type="OrthoDB" id="2340847at2759"/>
<evidence type="ECO:0000313" key="2">
    <source>
        <dbReference type="Proteomes" id="UP000022910"/>
    </source>
</evidence>
<dbReference type="SUPFAM" id="SSF52047">
    <property type="entry name" value="RNI-like"/>
    <property type="match status" value="1"/>
</dbReference>
<evidence type="ECO:0008006" key="3">
    <source>
        <dbReference type="Google" id="ProtNLM"/>
    </source>
</evidence>
<protein>
    <recommendedName>
        <fullName evidence="3">F-box domain-containing protein</fullName>
    </recommendedName>
</protein>
<proteinExistence type="predicted"/>
<dbReference type="EMBL" id="JEMT01017563">
    <property type="protein sequence ID" value="EXX67757.1"/>
    <property type="molecule type" value="Genomic_DNA"/>
</dbReference>
<comment type="caution">
    <text evidence="1">The sequence shown here is derived from an EMBL/GenBank/DDBJ whole genome shotgun (WGS) entry which is preliminary data.</text>
</comment>
<organism evidence="1 2">
    <name type="scientific">Rhizophagus irregularis (strain DAOM 197198w)</name>
    <name type="common">Glomus intraradices</name>
    <dbReference type="NCBI Taxonomy" id="1432141"/>
    <lineage>
        <taxon>Eukaryota</taxon>
        <taxon>Fungi</taxon>
        <taxon>Fungi incertae sedis</taxon>
        <taxon>Mucoromycota</taxon>
        <taxon>Glomeromycotina</taxon>
        <taxon>Glomeromycetes</taxon>
        <taxon>Glomerales</taxon>
        <taxon>Glomeraceae</taxon>
        <taxon>Rhizophagus</taxon>
    </lineage>
</organism>
<evidence type="ECO:0000313" key="1">
    <source>
        <dbReference type="EMBL" id="EXX67757.1"/>
    </source>
</evidence>